<feature type="compositionally biased region" description="Low complexity" evidence="1">
    <location>
        <begin position="116"/>
        <end position="139"/>
    </location>
</feature>
<feature type="compositionally biased region" description="Pro residues" evidence="1">
    <location>
        <begin position="140"/>
        <end position="158"/>
    </location>
</feature>
<accession>A0A5S4F803</accession>
<feature type="transmembrane region" description="Helical" evidence="2">
    <location>
        <begin position="12"/>
        <end position="32"/>
    </location>
</feature>
<feature type="region of interest" description="Disordered" evidence="1">
    <location>
        <begin position="110"/>
        <end position="164"/>
    </location>
</feature>
<name>A0A5S4F803_9ACTN</name>
<evidence type="ECO:0000313" key="4">
    <source>
        <dbReference type="Proteomes" id="UP000306628"/>
    </source>
</evidence>
<dbReference type="OrthoDB" id="3544042at2"/>
<feature type="transmembrane region" description="Helical" evidence="2">
    <location>
        <begin position="44"/>
        <end position="65"/>
    </location>
</feature>
<feature type="transmembrane region" description="Helical" evidence="2">
    <location>
        <begin position="77"/>
        <end position="104"/>
    </location>
</feature>
<keyword evidence="4" id="KW-1185">Reference proteome</keyword>
<dbReference type="Proteomes" id="UP000306628">
    <property type="component" value="Unassembled WGS sequence"/>
</dbReference>
<proteinExistence type="predicted"/>
<gene>
    <name evidence="3" type="ORF">ETD85_58305</name>
</gene>
<dbReference type="RefSeq" id="WP_138698415.1">
    <property type="nucleotide sequence ID" value="NZ_JBHSAZ010000010.1"/>
</dbReference>
<keyword evidence="2" id="KW-0812">Transmembrane</keyword>
<organism evidence="3 4">
    <name type="scientific">Nonomuraea zeae</name>
    <dbReference type="NCBI Taxonomy" id="1642303"/>
    <lineage>
        <taxon>Bacteria</taxon>
        <taxon>Bacillati</taxon>
        <taxon>Actinomycetota</taxon>
        <taxon>Actinomycetes</taxon>
        <taxon>Streptosporangiales</taxon>
        <taxon>Streptosporangiaceae</taxon>
        <taxon>Nonomuraea</taxon>
    </lineage>
</organism>
<evidence type="ECO:0000313" key="3">
    <source>
        <dbReference type="EMBL" id="TMR12534.1"/>
    </source>
</evidence>
<sequence>MTELSTLASNVTQTLVLIVMSVLLLAGIVITAMGRRNHGRAATLGMTGCILLLLAVLFNTLLQFFTQELFQMFRGDIGVAFAVANIISLIFNASGTALLIWAVVARRNPPQPVQPQGPGRQQPPGDWQQQQPRQDWNQPPQQPPFQQPPGWQQPPRPPFGGGQG</sequence>
<evidence type="ECO:0000256" key="2">
    <source>
        <dbReference type="SAM" id="Phobius"/>
    </source>
</evidence>
<dbReference type="EMBL" id="VCKX01000445">
    <property type="protein sequence ID" value="TMR12534.1"/>
    <property type="molecule type" value="Genomic_DNA"/>
</dbReference>
<keyword evidence="2" id="KW-0472">Membrane</keyword>
<evidence type="ECO:0000256" key="1">
    <source>
        <dbReference type="SAM" id="MobiDB-lite"/>
    </source>
</evidence>
<keyword evidence="2" id="KW-1133">Transmembrane helix</keyword>
<reference evidence="3 4" key="1">
    <citation type="submission" date="2019-05" db="EMBL/GenBank/DDBJ databases">
        <title>Draft genome sequence of Nonomuraea zeae DSM 100528.</title>
        <authorList>
            <person name="Saricaoglu S."/>
            <person name="Isik K."/>
        </authorList>
    </citation>
    <scope>NUCLEOTIDE SEQUENCE [LARGE SCALE GENOMIC DNA]</scope>
    <source>
        <strain evidence="3 4">DSM 100528</strain>
    </source>
</reference>
<comment type="caution">
    <text evidence="3">The sequence shown here is derived from an EMBL/GenBank/DDBJ whole genome shotgun (WGS) entry which is preliminary data.</text>
</comment>
<protein>
    <submittedName>
        <fullName evidence="3">Uncharacterized protein</fullName>
    </submittedName>
</protein>
<dbReference type="AlphaFoldDB" id="A0A5S4F803"/>